<dbReference type="InterPro" id="IPR016176">
    <property type="entry name" value="Cbl-dep_enz_cat"/>
</dbReference>
<protein>
    <submittedName>
        <fullName evidence="4">Glutamate mutase subunit E</fullName>
    </submittedName>
</protein>
<keyword evidence="1" id="KW-0846">Cobalamin</keyword>
<dbReference type="SUPFAM" id="SSF51703">
    <property type="entry name" value="Cobalamin (vitamin B12)-dependent enzymes"/>
    <property type="match status" value="1"/>
</dbReference>
<dbReference type="AlphaFoldDB" id="A0A2N3Y1E0"/>
<dbReference type="GO" id="GO:0019670">
    <property type="term" value="P:anaerobic L-glutamate catabolic process"/>
    <property type="evidence" value="ECO:0007669"/>
    <property type="project" value="InterPro"/>
</dbReference>
<proteinExistence type="predicted"/>
<organism evidence="4 5">
    <name type="scientific">Saccharopolyspora spinosa</name>
    <dbReference type="NCBI Taxonomy" id="60894"/>
    <lineage>
        <taxon>Bacteria</taxon>
        <taxon>Bacillati</taxon>
        <taxon>Actinomycetota</taxon>
        <taxon>Actinomycetes</taxon>
        <taxon>Pseudonocardiales</taxon>
        <taxon>Pseudonocardiaceae</taxon>
        <taxon>Saccharopolyspora</taxon>
    </lineage>
</organism>
<keyword evidence="2" id="KW-0413">Isomerase</keyword>
<evidence type="ECO:0000256" key="3">
    <source>
        <dbReference type="ARBA" id="ARBA00023285"/>
    </source>
</evidence>
<dbReference type="Pfam" id="PF06368">
    <property type="entry name" value="Met_asp_mut_E"/>
    <property type="match status" value="1"/>
</dbReference>
<comment type="caution">
    <text evidence="4">The sequence shown here is derived from an EMBL/GenBank/DDBJ whole genome shotgun (WGS) entry which is preliminary data.</text>
</comment>
<dbReference type="RefSeq" id="WP_044574828.1">
    <property type="nucleotide sequence ID" value="NZ_CP061007.1"/>
</dbReference>
<dbReference type="Gene3D" id="3.20.20.240">
    <property type="entry name" value="Methylmalonyl-CoA mutase"/>
    <property type="match status" value="1"/>
</dbReference>
<dbReference type="Proteomes" id="UP000233786">
    <property type="component" value="Unassembled WGS sequence"/>
</dbReference>
<evidence type="ECO:0000313" key="5">
    <source>
        <dbReference type="Proteomes" id="UP000233786"/>
    </source>
</evidence>
<reference evidence="4" key="1">
    <citation type="submission" date="2017-12" db="EMBL/GenBank/DDBJ databases">
        <title>Sequencing the genomes of 1000 Actinobacteria strains.</title>
        <authorList>
            <person name="Klenk H.-P."/>
        </authorList>
    </citation>
    <scope>NUCLEOTIDE SEQUENCE [LARGE SCALE GENOMIC DNA]</scope>
    <source>
        <strain evidence="4">DSM 44228</strain>
    </source>
</reference>
<sequence length="434" mass="46623">MSHPGDLSAYVRAAAAAGQLVVQPRMGMANPVRMRDGLLAVRGADAHTVGTITLDSYTRVGDHDGARSALEDGGELNGFPIVAHDPRIVREVVSAVPDRPIQVRHGSAVPESIFAAMSVSGLSATEGGPVSYCLPYGRTPLRESVHRWREASSHLVESSAAAGRRAHIETFGGCLLGQLCPPSLLVAVSLLEGMFFAQRGVPTVSLSYAQQTNAVQDVEALAALRELAGRFLPGAVDWHIVLYTYMGLYPTTESGAMLLLDRSAELAVRGGAERLIVKTAMEAHRLPTVAENVRALERAARLAQQARRRSALPRYDEVDHSEVLAEATAMVEAVLELSEDIGTGLLNAFQQGLLDVPFCLHEDNRGLTQGWIDDGGRLVWVKQGRLPLPATARRAVAERVSSSGLLRMLAYTSTRFDQLAMEAEAAPAAVEWAK</sequence>
<dbReference type="PIRSF" id="PIRSF001495">
    <property type="entry name" value="Met_asp_mut_epsi"/>
    <property type="match status" value="1"/>
</dbReference>
<dbReference type="OrthoDB" id="5332339at2"/>
<evidence type="ECO:0000256" key="1">
    <source>
        <dbReference type="ARBA" id="ARBA00022628"/>
    </source>
</evidence>
<dbReference type="GO" id="GO:0031419">
    <property type="term" value="F:cobalamin binding"/>
    <property type="evidence" value="ECO:0007669"/>
    <property type="project" value="UniProtKB-KW"/>
</dbReference>
<name>A0A2N3Y1E0_SACSN</name>
<dbReference type="STRING" id="994479.GCA_000194155_04657"/>
<accession>A0A2N3Y1E0</accession>
<evidence type="ECO:0000256" key="2">
    <source>
        <dbReference type="ARBA" id="ARBA00023235"/>
    </source>
</evidence>
<gene>
    <name evidence="4" type="ORF">A8926_4623</name>
</gene>
<dbReference type="InterPro" id="IPR006396">
    <property type="entry name" value="Glu_mut_E"/>
</dbReference>
<evidence type="ECO:0000313" key="4">
    <source>
        <dbReference type="EMBL" id="PKW16748.1"/>
    </source>
</evidence>
<dbReference type="GO" id="GO:0050097">
    <property type="term" value="F:methylaspartate mutase activity"/>
    <property type="evidence" value="ECO:0007669"/>
    <property type="project" value="InterPro"/>
</dbReference>
<dbReference type="EMBL" id="PJNB01000001">
    <property type="protein sequence ID" value="PKW16748.1"/>
    <property type="molecule type" value="Genomic_DNA"/>
</dbReference>
<keyword evidence="3" id="KW-0170">Cobalt</keyword>
<keyword evidence="5" id="KW-1185">Reference proteome</keyword>